<dbReference type="EMBL" id="LT962688">
    <property type="protein sequence ID" value="SOR26847.1"/>
    <property type="molecule type" value="Genomic_DNA"/>
</dbReference>
<evidence type="ECO:0000313" key="2">
    <source>
        <dbReference type="Proteomes" id="UP000233769"/>
    </source>
</evidence>
<gene>
    <name evidence="1" type="ORF">TK0001_0245</name>
</gene>
<sequence length="20" mass="2371">MSRVKMGEMNYLNDLDLRGK</sequence>
<evidence type="ECO:0000313" key="1">
    <source>
        <dbReference type="EMBL" id="SOR26847.1"/>
    </source>
</evidence>
<accession>A0A2N9AHM3</accession>
<reference evidence="2" key="1">
    <citation type="submission" date="2017-10" db="EMBL/GenBank/DDBJ databases">
        <authorList>
            <person name="Regsiter A."/>
            <person name="William W."/>
        </authorList>
    </citation>
    <scope>NUCLEOTIDE SEQUENCE [LARGE SCALE GENOMIC DNA]</scope>
</reference>
<organism evidence="1 2">
    <name type="scientific">Methylorubrum extorquens</name>
    <name type="common">Methylobacterium dichloromethanicum</name>
    <name type="synonym">Methylobacterium extorquens</name>
    <dbReference type="NCBI Taxonomy" id="408"/>
    <lineage>
        <taxon>Bacteria</taxon>
        <taxon>Pseudomonadati</taxon>
        <taxon>Pseudomonadota</taxon>
        <taxon>Alphaproteobacteria</taxon>
        <taxon>Hyphomicrobiales</taxon>
        <taxon>Methylobacteriaceae</taxon>
        <taxon>Methylorubrum</taxon>
    </lineage>
</organism>
<protein>
    <submittedName>
        <fullName evidence="1">Uncharacterized protein</fullName>
    </submittedName>
</protein>
<proteinExistence type="predicted"/>
<dbReference type="AlphaFoldDB" id="A0A2N9AHM3"/>
<name>A0A2N9AHM3_METEX</name>
<dbReference type="Proteomes" id="UP000233769">
    <property type="component" value="Chromosome tk0001"/>
</dbReference>